<evidence type="ECO:0000313" key="3">
    <source>
        <dbReference type="Proteomes" id="UP000789342"/>
    </source>
</evidence>
<keyword evidence="3" id="KW-1185">Reference proteome</keyword>
<name>A0A9N9HRD1_9GLOM</name>
<proteinExistence type="predicted"/>
<evidence type="ECO:0000256" key="1">
    <source>
        <dbReference type="SAM" id="Phobius"/>
    </source>
</evidence>
<dbReference type="Proteomes" id="UP000789342">
    <property type="component" value="Unassembled WGS sequence"/>
</dbReference>
<dbReference type="AlphaFoldDB" id="A0A9N9HRD1"/>
<keyword evidence="1" id="KW-0812">Transmembrane</keyword>
<keyword evidence="1" id="KW-0472">Membrane</keyword>
<feature type="non-terminal residue" evidence="2">
    <location>
        <position position="1"/>
    </location>
</feature>
<dbReference type="EMBL" id="CAJVPV010017218">
    <property type="protein sequence ID" value="CAG8701927.1"/>
    <property type="molecule type" value="Genomic_DNA"/>
</dbReference>
<accession>A0A9N9HRD1</accession>
<protein>
    <submittedName>
        <fullName evidence="2">15196_t:CDS:1</fullName>
    </submittedName>
</protein>
<comment type="caution">
    <text evidence="2">The sequence shown here is derived from an EMBL/GenBank/DDBJ whole genome shotgun (WGS) entry which is preliminary data.</text>
</comment>
<reference evidence="2" key="1">
    <citation type="submission" date="2021-06" db="EMBL/GenBank/DDBJ databases">
        <authorList>
            <person name="Kallberg Y."/>
            <person name="Tangrot J."/>
            <person name="Rosling A."/>
        </authorList>
    </citation>
    <scope>NUCLEOTIDE SEQUENCE</scope>
    <source>
        <strain evidence="2">CL551</strain>
    </source>
</reference>
<gene>
    <name evidence="2" type="ORF">AMORRO_LOCUS12185</name>
</gene>
<evidence type="ECO:0000313" key="2">
    <source>
        <dbReference type="EMBL" id="CAG8701927.1"/>
    </source>
</evidence>
<feature type="transmembrane region" description="Helical" evidence="1">
    <location>
        <begin position="54"/>
        <end position="74"/>
    </location>
</feature>
<feature type="non-terminal residue" evidence="2">
    <location>
        <position position="100"/>
    </location>
</feature>
<organism evidence="2 3">
    <name type="scientific">Acaulospora morrowiae</name>
    <dbReference type="NCBI Taxonomy" id="94023"/>
    <lineage>
        <taxon>Eukaryota</taxon>
        <taxon>Fungi</taxon>
        <taxon>Fungi incertae sedis</taxon>
        <taxon>Mucoromycota</taxon>
        <taxon>Glomeromycotina</taxon>
        <taxon>Glomeromycetes</taxon>
        <taxon>Diversisporales</taxon>
        <taxon>Acaulosporaceae</taxon>
        <taxon>Acaulospora</taxon>
    </lineage>
</organism>
<keyword evidence="1" id="KW-1133">Transmembrane helix</keyword>
<sequence>YRIRNITREKKSLKQQLYNTSVNLTRPPPVLPTYNNITSTPVDTDNNIQSVNTIIIAVLIRLAIITLLVGYILYYQKRVRKTTGEASLEDIEVARKVYDN</sequence>